<accession>A0ACC0NWX7</accession>
<proteinExistence type="predicted"/>
<name>A0ACC0NWX7_RHOML</name>
<dbReference type="Proteomes" id="UP001062846">
    <property type="component" value="Chromosome 5"/>
</dbReference>
<evidence type="ECO:0000313" key="2">
    <source>
        <dbReference type="Proteomes" id="UP001062846"/>
    </source>
</evidence>
<dbReference type="EMBL" id="CM046392">
    <property type="protein sequence ID" value="KAI8557289.1"/>
    <property type="molecule type" value="Genomic_DNA"/>
</dbReference>
<reference evidence="1" key="1">
    <citation type="submission" date="2022-02" db="EMBL/GenBank/DDBJ databases">
        <title>Plant Genome Project.</title>
        <authorList>
            <person name="Zhang R.-G."/>
        </authorList>
    </citation>
    <scope>NUCLEOTIDE SEQUENCE</scope>
    <source>
        <strain evidence="1">AT1</strain>
    </source>
</reference>
<gene>
    <name evidence="1" type="ORF">RHMOL_Rhmol05G0324500</name>
</gene>
<comment type="caution">
    <text evidence="1">The sequence shown here is derived from an EMBL/GenBank/DDBJ whole genome shotgun (WGS) entry which is preliminary data.</text>
</comment>
<sequence length="135" mass="15548">MYEGVSYLSFPQMPLSVASNLYPTPHLFPAVTMQHPKNFTRQNHKRLSWPLQVISAHPSPLPNRYSTTLPTILPYKTTTASPGPPKKHYSFPPSARVFHNRRRQPTTKASNYVQQHIRVNSKASQQKFKTVTFWC</sequence>
<protein>
    <submittedName>
        <fullName evidence="1">Uncharacterized protein</fullName>
    </submittedName>
</protein>
<evidence type="ECO:0000313" key="1">
    <source>
        <dbReference type="EMBL" id="KAI8557289.1"/>
    </source>
</evidence>
<organism evidence="1 2">
    <name type="scientific">Rhododendron molle</name>
    <name type="common">Chinese azalea</name>
    <name type="synonym">Azalea mollis</name>
    <dbReference type="NCBI Taxonomy" id="49168"/>
    <lineage>
        <taxon>Eukaryota</taxon>
        <taxon>Viridiplantae</taxon>
        <taxon>Streptophyta</taxon>
        <taxon>Embryophyta</taxon>
        <taxon>Tracheophyta</taxon>
        <taxon>Spermatophyta</taxon>
        <taxon>Magnoliopsida</taxon>
        <taxon>eudicotyledons</taxon>
        <taxon>Gunneridae</taxon>
        <taxon>Pentapetalae</taxon>
        <taxon>asterids</taxon>
        <taxon>Ericales</taxon>
        <taxon>Ericaceae</taxon>
        <taxon>Ericoideae</taxon>
        <taxon>Rhodoreae</taxon>
        <taxon>Rhododendron</taxon>
    </lineage>
</organism>
<keyword evidence="2" id="KW-1185">Reference proteome</keyword>